<reference evidence="2" key="1">
    <citation type="submission" date="2019-02" db="EMBL/GenBank/DDBJ databases">
        <title>Deep-cultivation of Planctomycetes and their phenomic and genomic characterization uncovers novel biology.</title>
        <authorList>
            <person name="Wiegand S."/>
            <person name="Jogler M."/>
            <person name="Boedeker C."/>
            <person name="Pinto D."/>
            <person name="Vollmers J."/>
            <person name="Rivas-Marin E."/>
            <person name="Kohn T."/>
            <person name="Peeters S.H."/>
            <person name="Heuer A."/>
            <person name="Rast P."/>
            <person name="Oberbeckmann S."/>
            <person name="Bunk B."/>
            <person name="Jeske O."/>
            <person name="Meyerdierks A."/>
            <person name="Storesund J.E."/>
            <person name="Kallscheuer N."/>
            <person name="Luecker S."/>
            <person name="Lage O.M."/>
            <person name="Pohl T."/>
            <person name="Merkel B.J."/>
            <person name="Hornburger P."/>
            <person name="Mueller R.-W."/>
            <person name="Bruemmer F."/>
            <person name="Labrenz M."/>
            <person name="Spormann A.M."/>
            <person name="Op den Camp H."/>
            <person name="Overmann J."/>
            <person name="Amann R."/>
            <person name="Jetten M.S.M."/>
            <person name="Mascher T."/>
            <person name="Medema M.H."/>
            <person name="Devos D.P."/>
            <person name="Kaster A.-K."/>
            <person name="Ovreas L."/>
            <person name="Rohde M."/>
            <person name="Galperin M.Y."/>
            <person name="Jogler C."/>
        </authorList>
    </citation>
    <scope>NUCLEOTIDE SEQUENCE [LARGE SCALE GENOMIC DNA]</scope>
    <source>
        <strain evidence="2">Pan97</strain>
    </source>
</reference>
<proteinExistence type="predicted"/>
<dbReference type="EMBL" id="CP036289">
    <property type="protein sequence ID" value="QDU73149.1"/>
    <property type="molecule type" value="Genomic_DNA"/>
</dbReference>
<dbReference type="Proteomes" id="UP000318626">
    <property type="component" value="Chromosome"/>
</dbReference>
<gene>
    <name evidence="1" type="ORF">Pan97_01160</name>
</gene>
<dbReference type="RefSeq" id="WP_144969745.1">
    <property type="nucleotide sequence ID" value="NZ_CP036289.1"/>
</dbReference>
<evidence type="ECO:0000313" key="2">
    <source>
        <dbReference type="Proteomes" id="UP000318626"/>
    </source>
</evidence>
<sequence>MGFSVVSQEVFDQFRQQIQESGSLAAIENMIEYFRQEKQHVQLFEMYKLRARARLGLPLLFPGVSEDLTEEQRTQLEDALVEACDEVGRLLLDAGQIREGWYYLRPVGDKAPVIEALKEAEVDEENIEDLIEVALYEGVAPEIGFRWMLEHYGTCNSVTTYEQQLAGMPPAAQQPLAALLLDHVYDELMGTVIADISHQEGTEPQEKTLSEIIAPRDWLFANSAYHIDTSHLAATVRFARVLRDESHLRKALELVDYGSRLDQAFQYEQTPPFTELYPSHKVYFQTLLGEDADAGLAYFREKAEASDIRREGSLAIETYIELLSRLGHHEEALEAALKMIPPGIHTIGISPSLIELSQNAGNFERLAEHSKELGDPLGYATALLFAKREAGEND</sequence>
<protein>
    <submittedName>
        <fullName evidence="1">Uncharacterized protein</fullName>
    </submittedName>
</protein>
<keyword evidence="2" id="KW-1185">Reference proteome</keyword>
<dbReference type="KEGG" id="bvo:Pan97_01160"/>
<dbReference type="AlphaFoldDB" id="A0A518C1Q0"/>
<accession>A0A518C1Q0</accession>
<dbReference type="OrthoDB" id="255759at2"/>
<evidence type="ECO:0000313" key="1">
    <source>
        <dbReference type="EMBL" id="QDU73149.1"/>
    </source>
</evidence>
<organism evidence="1 2">
    <name type="scientific">Bremerella volcania</name>
    <dbReference type="NCBI Taxonomy" id="2527984"/>
    <lineage>
        <taxon>Bacteria</taxon>
        <taxon>Pseudomonadati</taxon>
        <taxon>Planctomycetota</taxon>
        <taxon>Planctomycetia</taxon>
        <taxon>Pirellulales</taxon>
        <taxon>Pirellulaceae</taxon>
        <taxon>Bremerella</taxon>
    </lineage>
</organism>
<name>A0A518C1Q0_9BACT</name>